<comment type="caution">
    <text evidence="2">The sequence shown here is derived from an EMBL/GenBank/DDBJ whole genome shotgun (WGS) entry which is preliminary data.</text>
</comment>
<evidence type="ECO:0000256" key="1">
    <source>
        <dbReference type="SAM" id="MobiDB-lite"/>
    </source>
</evidence>
<feature type="compositionally biased region" description="Polar residues" evidence="1">
    <location>
        <begin position="97"/>
        <end position="109"/>
    </location>
</feature>
<feature type="region of interest" description="Disordered" evidence="1">
    <location>
        <begin position="1"/>
        <end position="112"/>
    </location>
</feature>
<evidence type="ECO:0000313" key="3">
    <source>
        <dbReference type="Proteomes" id="UP001629113"/>
    </source>
</evidence>
<sequence>MPSSSHEEGRAPSTDPLRPRKRAFVEQSDDSDQLSVPAHKRACHPVSPKSESWSQIEDWLSGIEPGTSEDPRCSSDDALALPEDALNSPSSDEDTSEVSISAPSATPSGSFIYRMRQRQKSKNIEVTMLNEEQPPLHVEEIMGQIMSTPIVSATGSHNSNGDIPEPTTHWYEQRNRILRMAEDGLKHRFFRQLWNLFIGDLIYLPSFSGTMPYSGSIKDILPRGSTIKPKLGYSIGYDCCGISYFTYRMLEYVCLEANTVMFPFLFCCLGQGGGLADIQVWETAFTLLQSQLKLKCLGKTLKHMKGRGDIDGLTAQLSKSPFEMDPCGRSCIDNPAVFSIQLGIGSWELYAHYVDEIKEPVTEEPRPYYRTVNIKRLCLADEEQCVEARAITLRILKWGLGQRRTDIVEYLNDLATNIWLPKICKPR</sequence>
<evidence type="ECO:0000313" key="2">
    <source>
        <dbReference type="EMBL" id="KAL3426082.1"/>
    </source>
</evidence>
<name>A0ABR4PSD9_9HELO</name>
<dbReference type="Proteomes" id="UP001629113">
    <property type="component" value="Unassembled WGS sequence"/>
</dbReference>
<proteinExistence type="predicted"/>
<accession>A0ABR4PSD9</accession>
<keyword evidence="3" id="KW-1185">Reference proteome</keyword>
<dbReference type="EMBL" id="JBFCZG010000002">
    <property type="protein sequence ID" value="KAL3426082.1"/>
    <property type="molecule type" value="Genomic_DNA"/>
</dbReference>
<reference evidence="2 3" key="1">
    <citation type="submission" date="2024-06" db="EMBL/GenBank/DDBJ databases">
        <title>Complete genome of Phlyctema vagabunda strain 19-DSS-EL-015.</title>
        <authorList>
            <person name="Fiorenzani C."/>
        </authorList>
    </citation>
    <scope>NUCLEOTIDE SEQUENCE [LARGE SCALE GENOMIC DNA]</scope>
    <source>
        <strain evidence="2 3">19-DSS-EL-015</strain>
    </source>
</reference>
<organism evidence="2 3">
    <name type="scientific">Phlyctema vagabunda</name>
    <dbReference type="NCBI Taxonomy" id="108571"/>
    <lineage>
        <taxon>Eukaryota</taxon>
        <taxon>Fungi</taxon>
        <taxon>Dikarya</taxon>
        <taxon>Ascomycota</taxon>
        <taxon>Pezizomycotina</taxon>
        <taxon>Leotiomycetes</taxon>
        <taxon>Helotiales</taxon>
        <taxon>Dermateaceae</taxon>
        <taxon>Phlyctema</taxon>
    </lineage>
</organism>
<gene>
    <name evidence="2" type="ORF">PVAG01_02873</name>
</gene>
<feature type="compositionally biased region" description="Basic and acidic residues" evidence="1">
    <location>
        <begin position="1"/>
        <end position="10"/>
    </location>
</feature>
<protein>
    <submittedName>
        <fullName evidence="2">Uncharacterized protein</fullName>
    </submittedName>
</protein>